<dbReference type="GO" id="GO:0004565">
    <property type="term" value="F:beta-galactosidase activity"/>
    <property type="evidence" value="ECO:0007669"/>
    <property type="project" value="UniProtKB-EC"/>
</dbReference>
<reference evidence="8" key="2">
    <citation type="submission" date="2019-07" db="EMBL/GenBank/DDBJ databases">
        <authorList>
            <person name="Seetharam A."/>
            <person name="Woodhouse M."/>
            <person name="Cannon E."/>
        </authorList>
    </citation>
    <scope>NUCLEOTIDE SEQUENCE [LARGE SCALE GENOMIC DNA]</scope>
    <source>
        <strain evidence="8">cv. B73</strain>
    </source>
</reference>
<proteinExistence type="inferred from homology"/>
<dbReference type="InterPro" id="IPR041392">
    <property type="entry name" value="GHD"/>
</dbReference>
<reference evidence="8" key="3">
    <citation type="submission" date="2021-05" db="UniProtKB">
        <authorList>
            <consortium name="EnsemblPlants"/>
        </authorList>
    </citation>
    <scope>IDENTIFICATION</scope>
    <source>
        <strain evidence="8">cv. B73</strain>
    </source>
</reference>
<dbReference type="Pfam" id="PF17834">
    <property type="entry name" value="GHD"/>
    <property type="match status" value="1"/>
</dbReference>
<dbReference type="SUPFAM" id="SSF49785">
    <property type="entry name" value="Galactose-binding domain-like"/>
    <property type="match status" value="1"/>
</dbReference>
<dbReference type="PANTHER" id="PTHR23421">
    <property type="entry name" value="BETA-GALACTOSIDASE RELATED"/>
    <property type="match status" value="1"/>
</dbReference>
<evidence type="ECO:0000256" key="2">
    <source>
        <dbReference type="ARBA" id="ARBA00009809"/>
    </source>
</evidence>
<evidence type="ECO:0000256" key="1">
    <source>
        <dbReference type="ARBA" id="ARBA00001412"/>
    </source>
</evidence>
<evidence type="ECO:0000259" key="7">
    <source>
        <dbReference type="Pfam" id="PF17834"/>
    </source>
</evidence>
<protein>
    <recommendedName>
        <fullName evidence="3">beta-galactosidase</fullName>
        <ecNumber evidence="3">3.2.1.23</ecNumber>
    </recommendedName>
</protein>
<evidence type="ECO:0000256" key="6">
    <source>
        <dbReference type="ARBA" id="ARBA00023295"/>
    </source>
</evidence>
<evidence type="ECO:0000313" key="9">
    <source>
        <dbReference type="Proteomes" id="UP000007305"/>
    </source>
</evidence>
<evidence type="ECO:0000256" key="4">
    <source>
        <dbReference type="ARBA" id="ARBA00022729"/>
    </source>
</evidence>
<evidence type="ECO:0000256" key="5">
    <source>
        <dbReference type="ARBA" id="ARBA00022801"/>
    </source>
</evidence>
<dbReference type="InterPro" id="IPR001944">
    <property type="entry name" value="Glycoside_Hdrlase_35"/>
</dbReference>
<keyword evidence="4" id="KW-0732">Signal</keyword>
<dbReference type="Proteomes" id="UP000007305">
    <property type="component" value="Chromosome 9"/>
</dbReference>
<dbReference type="InParanoid" id="A0A804R2L9"/>
<organism evidence="8 9">
    <name type="scientific">Zea mays</name>
    <name type="common">Maize</name>
    <dbReference type="NCBI Taxonomy" id="4577"/>
    <lineage>
        <taxon>Eukaryota</taxon>
        <taxon>Viridiplantae</taxon>
        <taxon>Streptophyta</taxon>
        <taxon>Embryophyta</taxon>
        <taxon>Tracheophyta</taxon>
        <taxon>Spermatophyta</taxon>
        <taxon>Magnoliopsida</taxon>
        <taxon>Liliopsida</taxon>
        <taxon>Poales</taxon>
        <taxon>Poaceae</taxon>
        <taxon>PACMAD clade</taxon>
        <taxon>Panicoideae</taxon>
        <taxon>Andropogonodae</taxon>
        <taxon>Andropogoneae</taxon>
        <taxon>Tripsacinae</taxon>
        <taxon>Zea</taxon>
    </lineage>
</organism>
<sequence>MHGYRHLNSYNSTTVEPISDAFLVAPTSQPAMITMHLRTSMVGLSSYIHTYSTKYCYYVVRLIFLHVLGNIRQPKYGHLKDLHDLIRSMEKILVHGKYNDTSYGKNAIVTKYTYGGSSVCFINNQFVDRDVKVTLGGGTHLVPAWSVSILPDCKTVAYNTAKIKTQTSVMVKKANSVEKELEALRWSWMPENLKPFMTDHRDSFRQSQLLEQIATSTDQSDYLWYRTSLEHKGEGSYTLYVNTSGHEMYVFVNGRLVGE</sequence>
<reference evidence="9" key="1">
    <citation type="journal article" date="2009" name="Science">
        <title>The B73 maize genome: complexity, diversity, and dynamics.</title>
        <authorList>
            <person name="Schnable P.S."/>
            <person name="Ware D."/>
            <person name="Fulton R.S."/>
            <person name="Stein J.C."/>
            <person name="Wei F."/>
            <person name="Pasternak S."/>
            <person name="Liang C."/>
            <person name="Zhang J."/>
            <person name="Fulton L."/>
            <person name="Graves T.A."/>
            <person name="Minx P."/>
            <person name="Reily A.D."/>
            <person name="Courtney L."/>
            <person name="Kruchowski S.S."/>
            <person name="Tomlinson C."/>
            <person name="Strong C."/>
            <person name="Delehaunty K."/>
            <person name="Fronick C."/>
            <person name="Courtney B."/>
            <person name="Rock S.M."/>
            <person name="Belter E."/>
            <person name="Du F."/>
            <person name="Kim K."/>
            <person name="Abbott R.M."/>
            <person name="Cotton M."/>
            <person name="Levy A."/>
            <person name="Marchetto P."/>
            <person name="Ochoa K."/>
            <person name="Jackson S.M."/>
            <person name="Gillam B."/>
            <person name="Chen W."/>
            <person name="Yan L."/>
            <person name="Higginbotham J."/>
            <person name="Cardenas M."/>
            <person name="Waligorski J."/>
            <person name="Applebaum E."/>
            <person name="Phelps L."/>
            <person name="Falcone J."/>
            <person name="Kanchi K."/>
            <person name="Thane T."/>
            <person name="Scimone A."/>
            <person name="Thane N."/>
            <person name="Henke J."/>
            <person name="Wang T."/>
            <person name="Ruppert J."/>
            <person name="Shah N."/>
            <person name="Rotter K."/>
            <person name="Hodges J."/>
            <person name="Ingenthron E."/>
            <person name="Cordes M."/>
            <person name="Kohlberg S."/>
            <person name="Sgro J."/>
            <person name="Delgado B."/>
            <person name="Mead K."/>
            <person name="Chinwalla A."/>
            <person name="Leonard S."/>
            <person name="Crouse K."/>
            <person name="Collura K."/>
            <person name="Kudrna D."/>
            <person name="Currie J."/>
            <person name="He R."/>
            <person name="Angelova A."/>
            <person name="Rajasekar S."/>
            <person name="Mueller T."/>
            <person name="Lomeli R."/>
            <person name="Scara G."/>
            <person name="Ko A."/>
            <person name="Delaney K."/>
            <person name="Wissotski M."/>
            <person name="Lopez G."/>
            <person name="Campos D."/>
            <person name="Braidotti M."/>
            <person name="Ashley E."/>
            <person name="Golser W."/>
            <person name="Kim H."/>
            <person name="Lee S."/>
            <person name="Lin J."/>
            <person name="Dujmic Z."/>
            <person name="Kim W."/>
            <person name="Talag J."/>
            <person name="Zuccolo A."/>
            <person name="Fan C."/>
            <person name="Sebastian A."/>
            <person name="Kramer M."/>
            <person name="Spiegel L."/>
            <person name="Nascimento L."/>
            <person name="Zutavern T."/>
            <person name="Miller B."/>
            <person name="Ambroise C."/>
            <person name="Muller S."/>
            <person name="Spooner W."/>
            <person name="Narechania A."/>
            <person name="Ren L."/>
            <person name="Wei S."/>
            <person name="Kumari S."/>
            <person name="Faga B."/>
            <person name="Levy M.J."/>
            <person name="McMahan L."/>
            <person name="Van Buren P."/>
            <person name="Vaughn M.W."/>
            <person name="Ying K."/>
            <person name="Yeh C.-T."/>
            <person name="Emrich S.J."/>
            <person name="Jia Y."/>
            <person name="Kalyanaraman A."/>
            <person name="Hsia A.-P."/>
            <person name="Barbazuk W.B."/>
            <person name="Baucom R.S."/>
            <person name="Brutnell T.P."/>
            <person name="Carpita N.C."/>
            <person name="Chaparro C."/>
            <person name="Chia J.-M."/>
            <person name="Deragon J.-M."/>
            <person name="Estill J.C."/>
            <person name="Fu Y."/>
            <person name="Jeddeloh J.A."/>
            <person name="Han Y."/>
            <person name="Lee H."/>
            <person name="Li P."/>
            <person name="Lisch D.R."/>
            <person name="Liu S."/>
            <person name="Liu Z."/>
            <person name="Nagel D.H."/>
            <person name="McCann M.C."/>
            <person name="SanMiguel P."/>
            <person name="Myers A.M."/>
            <person name="Nettleton D."/>
            <person name="Nguyen J."/>
            <person name="Penning B.W."/>
            <person name="Ponnala L."/>
            <person name="Schneider K.L."/>
            <person name="Schwartz D.C."/>
            <person name="Sharma A."/>
            <person name="Soderlund C."/>
            <person name="Springer N.M."/>
            <person name="Sun Q."/>
            <person name="Wang H."/>
            <person name="Waterman M."/>
            <person name="Westerman R."/>
            <person name="Wolfgruber T.K."/>
            <person name="Yang L."/>
            <person name="Yu Y."/>
            <person name="Zhang L."/>
            <person name="Zhou S."/>
            <person name="Zhu Q."/>
            <person name="Bennetzen J.L."/>
            <person name="Dawe R.K."/>
            <person name="Jiang J."/>
            <person name="Jiang N."/>
            <person name="Presting G.G."/>
            <person name="Wessler S.R."/>
            <person name="Aluru S."/>
            <person name="Martienssen R.A."/>
            <person name="Clifton S.W."/>
            <person name="McCombie W.R."/>
            <person name="Wing R.A."/>
            <person name="Wilson R.K."/>
        </authorList>
    </citation>
    <scope>NUCLEOTIDE SEQUENCE [LARGE SCALE GENOMIC DNA]</scope>
    <source>
        <strain evidence="9">cv. B73</strain>
    </source>
</reference>
<name>A0A804R2L9_MAIZE</name>
<dbReference type="InterPro" id="IPR008979">
    <property type="entry name" value="Galactose-bd-like_sf"/>
</dbReference>
<keyword evidence="5" id="KW-0378">Hydrolase</keyword>
<dbReference type="Gramene" id="Zm00001eb383110_T001">
    <property type="protein sequence ID" value="Zm00001eb383110_P001"/>
    <property type="gene ID" value="Zm00001eb383110"/>
</dbReference>
<dbReference type="EC" id="3.2.1.23" evidence="3"/>
<dbReference type="EnsemblPlants" id="Zm00001eb383110_T001">
    <property type="protein sequence ID" value="Zm00001eb383110_P001"/>
    <property type="gene ID" value="Zm00001eb383110"/>
</dbReference>
<keyword evidence="6" id="KW-0326">Glycosidase</keyword>
<dbReference type="FunFam" id="2.60.120.260:FF:000142">
    <property type="entry name" value="Beta-galactosidase"/>
    <property type="match status" value="1"/>
</dbReference>
<evidence type="ECO:0000313" key="8">
    <source>
        <dbReference type="EnsemblPlants" id="Zm00001eb383110_P001"/>
    </source>
</evidence>
<dbReference type="AlphaFoldDB" id="A0A804R2L9"/>
<feature type="domain" description="Beta-galactosidase beta-sandwich" evidence="7">
    <location>
        <begin position="110"/>
        <end position="163"/>
    </location>
</feature>
<keyword evidence="9" id="KW-1185">Reference proteome</keyword>
<accession>A0A804R2L9</accession>
<comment type="catalytic activity">
    <reaction evidence="1">
        <text>Hydrolysis of terminal non-reducing beta-D-galactose residues in beta-D-galactosides.</text>
        <dbReference type="EC" id="3.2.1.23"/>
    </reaction>
</comment>
<dbReference type="GO" id="GO:0005975">
    <property type="term" value="P:carbohydrate metabolic process"/>
    <property type="evidence" value="ECO:0007669"/>
    <property type="project" value="InterPro"/>
</dbReference>
<evidence type="ECO:0000256" key="3">
    <source>
        <dbReference type="ARBA" id="ARBA00012756"/>
    </source>
</evidence>
<comment type="similarity">
    <text evidence="2">Belongs to the glycosyl hydrolase 35 family.</text>
</comment>